<protein>
    <submittedName>
        <fullName evidence="2">Uncharacterized protein</fullName>
    </submittedName>
</protein>
<evidence type="ECO:0000256" key="1">
    <source>
        <dbReference type="SAM" id="MobiDB-lite"/>
    </source>
</evidence>
<feature type="compositionally biased region" description="Low complexity" evidence="1">
    <location>
        <begin position="220"/>
        <end position="234"/>
    </location>
</feature>
<comment type="caution">
    <text evidence="2">The sequence shown here is derived from an EMBL/GenBank/DDBJ whole genome shotgun (WGS) entry which is preliminary data.</text>
</comment>
<accession>A0A250VD00</accession>
<organism evidence="2 3">
    <name type="scientific">Streptomyces olivochromogenes</name>
    <dbReference type="NCBI Taxonomy" id="1963"/>
    <lineage>
        <taxon>Bacteria</taxon>
        <taxon>Bacillati</taxon>
        <taxon>Actinomycetota</taxon>
        <taxon>Actinomycetes</taxon>
        <taxon>Kitasatosporales</taxon>
        <taxon>Streptomycetaceae</taxon>
        <taxon>Streptomyces</taxon>
    </lineage>
</organism>
<evidence type="ECO:0000313" key="3">
    <source>
        <dbReference type="Proteomes" id="UP000217446"/>
    </source>
</evidence>
<dbReference type="EMBL" id="BDQI01000006">
    <property type="protein sequence ID" value="GAX52035.1"/>
    <property type="molecule type" value="Genomic_DNA"/>
</dbReference>
<evidence type="ECO:0000313" key="2">
    <source>
        <dbReference type="EMBL" id="GAX52035.1"/>
    </source>
</evidence>
<proteinExistence type="predicted"/>
<feature type="region of interest" description="Disordered" evidence="1">
    <location>
        <begin position="156"/>
        <end position="256"/>
    </location>
</feature>
<sequence length="256" mass="28031">MDEELGRGGFSLMRVKGISHEELAVRLGAQPGTTMDPDTAHETLKLSPGAWDLPDCAMLGETGNGWAFAVESPEARDRVDRLAPGRDMWSKHTVVSIWDSTMDPPIINVNVDADHPLTRRLVAEGGLGVRFVRVHRDDESDDVTMSDDYKVRDYKVRDIPGHPPQGCPGEQRSPAHLLPRGSERGLFVSAGQTVTGGTARDDPRGSRRQRSRYRPDPRSTSRSAPTAPSAAGARCRPRPPTAPRAPRRRRPPGARA</sequence>
<gene>
    <name evidence="2" type="ORF">SO3561_03543</name>
</gene>
<keyword evidence="3" id="KW-1185">Reference proteome</keyword>
<name>A0A250VD00_STROL</name>
<dbReference type="AlphaFoldDB" id="A0A250VD00"/>
<dbReference type="Proteomes" id="UP000217446">
    <property type="component" value="Unassembled WGS sequence"/>
</dbReference>
<feature type="compositionally biased region" description="Basic residues" evidence="1">
    <location>
        <begin position="245"/>
        <end position="256"/>
    </location>
</feature>
<reference evidence="3" key="1">
    <citation type="submission" date="2017-05" db="EMBL/GenBank/DDBJ databases">
        <title>Streptomyces olivochromogenes NBRC 3561 whole genome shotgun sequence.</title>
        <authorList>
            <person name="Dohra H."/>
            <person name="Kodani S."/>
        </authorList>
    </citation>
    <scope>NUCLEOTIDE SEQUENCE [LARGE SCALE GENOMIC DNA]</scope>
    <source>
        <strain evidence="3">NBRC 3561</strain>
    </source>
</reference>